<evidence type="ECO:0000256" key="4">
    <source>
        <dbReference type="PROSITE-ProRule" id="PRU00335"/>
    </source>
</evidence>
<evidence type="ECO:0000313" key="7">
    <source>
        <dbReference type="Proteomes" id="UP000271469"/>
    </source>
</evidence>
<keyword evidence="1" id="KW-0805">Transcription regulation</keyword>
<accession>A0A3G8JPQ4</accession>
<dbReference type="Pfam" id="PF00440">
    <property type="entry name" value="TetR_N"/>
    <property type="match status" value="1"/>
</dbReference>
<dbReference type="InterPro" id="IPR050109">
    <property type="entry name" value="HTH-type_TetR-like_transc_reg"/>
</dbReference>
<feature type="domain" description="HTH tetR-type" evidence="5">
    <location>
        <begin position="10"/>
        <end position="70"/>
    </location>
</feature>
<proteinExistence type="predicted"/>
<keyword evidence="7" id="KW-1185">Reference proteome</keyword>
<protein>
    <recommendedName>
        <fullName evidence="5">HTH tetR-type domain-containing protein</fullName>
    </recommendedName>
</protein>
<keyword evidence="2 4" id="KW-0238">DNA-binding</keyword>
<dbReference type="Gene3D" id="1.10.357.10">
    <property type="entry name" value="Tetracycline Repressor, domain 2"/>
    <property type="match status" value="1"/>
</dbReference>
<gene>
    <name evidence="6" type="ORF">D7316_02741</name>
</gene>
<dbReference type="GO" id="GO:0003700">
    <property type="term" value="F:DNA-binding transcription factor activity"/>
    <property type="evidence" value="ECO:0007669"/>
    <property type="project" value="TreeGrafter"/>
</dbReference>
<dbReference type="GO" id="GO:0000976">
    <property type="term" value="F:transcription cis-regulatory region binding"/>
    <property type="evidence" value="ECO:0007669"/>
    <property type="project" value="TreeGrafter"/>
</dbReference>
<organism evidence="6 7">
    <name type="scientific">Gordonia insulae</name>
    <dbReference type="NCBI Taxonomy" id="2420509"/>
    <lineage>
        <taxon>Bacteria</taxon>
        <taxon>Bacillati</taxon>
        <taxon>Actinomycetota</taxon>
        <taxon>Actinomycetes</taxon>
        <taxon>Mycobacteriales</taxon>
        <taxon>Gordoniaceae</taxon>
        <taxon>Gordonia</taxon>
    </lineage>
</organism>
<evidence type="ECO:0000259" key="5">
    <source>
        <dbReference type="PROSITE" id="PS50977"/>
    </source>
</evidence>
<sequence>MPSSPSTRATSTRAALLAAAESLFLADGFDQVSVRAICAAANANPAAVHYHFGSKDRLAVELIEDRLGPLWADPLDRFDPDAFDIRARPDAREPRLDGVAELVGLVLAPFVDIQEDPVGRLHLRLLSRFVLSHPQATWTRPWFQLDRWSRVLSRLVDDLPEADARRRWGLAFQLILTQFGNEPPLSGAAVTALADFVVAGLCAPIRPAAPQENR</sequence>
<evidence type="ECO:0000313" key="6">
    <source>
        <dbReference type="EMBL" id="AZG46140.1"/>
    </source>
</evidence>
<keyword evidence="3" id="KW-0804">Transcription</keyword>
<dbReference type="PANTHER" id="PTHR30055">
    <property type="entry name" value="HTH-TYPE TRANSCRIPTIONAL REGULATOR RUTR"/>
    <property type="match status" value="1"/>
</dbReference>
<name>A0A3G8JPQ4_9ACTN</name>
<reference evidence="6 7" key="1">
    <citation type="submission" date="2018-11" db="EMBL/GenBank/DDBJ databases">
        <title>Gordonia insulae sp. nov., isolated from an island soil.</title>
        <authorList>
            <person name="Kim Y.S."/>
            <person name="Kim S.B."/>
        </authorList>
    </citation>
    <scope>NUCLEOTIDE SEQUENCE [LARGE SCALE GENOMIC DNA]</scope>
    <source>
        <strain evidence="6 7">MMS17-SY073</strain>
    </source>
</reference>
<dbReference type="InterPro" id="IPR009057">
    <property type="entry name" value="Homeodomain-like_sf"/>
</dbReference>
<dbReference type="Proteomes" id="UP000271469">
    <property type="component" value="Chromosome"/>
</dbReference>
<dbReference type="PROSITE" id="PS01081">
    <property type="entry name" value="HTH_TETR_1"/>
    <property type="match status" value="1"/>
</dbReference>
<evidence type="ECO:0000256" key="1">
    <source>
        <dbReference type="ARBA" id="ARBA00023015"/>
    </source>
</evidence>
<dbReference type="AlphaFoldDB" id="A0A3G8JPQ4"/>
<evidence type="ECO:0000256" key="2">
    <source>
        <dbReference type="ARBA" id="ARBA00023125"/>
    </source>
</evidence>
<dbReference type="InterPro" id="IPR023772">
    <property type="entry name" value="DNA-bd_HTH_TetR-type_CS"/>
</dbReference>
<dbReference type="InterPro" id="IPR001647">
    <property type="entry name" value="HTH_TetR"/>
</dbReference>
<dbReference type="PANTHER" id="PTHR30055:SF234">
    <property type="entry name" value="HTH-TYPE TRANSCRIPTIONAL REGULATOR BETI"/>
    <property type="match status" value="1"/>
</dbReference>
<evidence type="ECO:0000256" key="3">
    <source>
        <dbReference type="ARBA" id="ARBA00023163"/>
    </source>
</evidence>
<dbReference type="KEGG" id="gom:D7316_02741"/>
<dbReference type="PRINTS" id="PR00455">
    <property type="entry name" value="HTHTETR"/>
</dbReference>
<dbReference type="EMBL" id="CP033972">
    <property type="protein sequence ID" value="AZG46140.1"/>
    <property type="molecule type" value="Genomic_DNA"/>
</dbReference>
<feature type="DNA-binding region" description="H-T-H motif" evidence="4">
    <location>
        <begin position="33"/>
        <end position="52"/>
    </location>
</feature>
<dbReference type="SUPFAM" id="SSF46689">
    <property type="entry name" value="Homeodomain-like"/>
    <property type="match status" value="1"/>
</dbReference>
<dbReference type="OrthoDB" id="2356263at2"/>
<dbReference type="RefSeq" id="WP_124708700.1">
    <property type="nucleotide sequence ID" value="NZ_CP033972.1"/>
</dbReference>
<dbReference type="PROSITE" id="PS50977">
    <property type="entry name" value="HTH_TETR_2"/>
    <property type="match status" value="1"/>
</dbReference>